<dbReference type="InterPro" id="IPR012337">
    <property type="entry name" value="RNaseH-like_sf"/>
</dbReference>
<reference evidence="2 3" key="1">
    <citation type="journal article" date="2018" name="Gigascience">
        <title>Genomes of trombidid mites reveal novel predicted allergens and laterally-transferred genes associated with secondary metabolism.</title>
        <authorList>
            <person name="Dong X."/>
            <person name="Chaisiri K."/>
            <person name="Xia D."/>
            <person name="Armstrong S.D."/>
            <person name="Fang Y."/>
            <person name="Donnelly M.J."/>
            <person name="Kadowaki T."/>
            <person name="McGarry J.W."/>
            <person name="Darby A.C."/>
            <person name="Makepeace B.L."/>
        </authorList>
    </citation>
    <scope>NUCLEOTIDE SEQUENCE [LARGE SCALE GENOMIC DNA]</scope>
    <source>
        <strain evidence="2">UoL-UT</strain>
    </source>
</reference>
<dbReference type="InterPro" id="IPR001584">
    <property type="entry name" value="Integrase_cat-core"/>
</dbReference>
<proteinExistence type="predicted"/>
<name>A0A443RST0_9ACAR</name>
<dbReference type="PANTHER" id="PTHR46585">
    <property type="entry name" value="INTEGRASE CORE DOMAIN CONTAINING PROTEIN"/>
    <property type="match status" value="1"/>
</dbReference>
<dbReference type="AlphaFoldDB" id="A0A443RST0"/>
<dbReference type="VEuPathDB" id="VectorBase:LDEU013708"/>
<gene>
    <name evidence="2" type="ORF">B4U80_00129</name>
</gene>
<dbReference type="SUPFAM" id="SSF53098">
    <property type="entry name" value="Ribonuclease H-like"/>
    <property type="match status" value="1"/>
</dbReference>
<dbReference type="GO" id="GO:0015074">
    <property type="term" value="P:DNA integration"/>
    <property type="evidence" value="ECO:0007669"/>
    <property type="project" value="InterPro"/>
</dbReference>
<dbReference type="InterPro" id="IPR036397">
    <property type="entry name" value="RNaseH_sf"/>
</dbReference>
<comment type="caution">
    <text evidence="2">The sequence shown here is derived from an EMBL/GenBank/DDBJ whole genome shotgun (WGS) entry which is preliminary data.</text>
</comment>
<dbReference type="PANTHER" id="PTHR46585:SF1">
    <property type="entry name" value="CHROMO DOMAIN-CONTAINING PROTEIN"/>
    <property type="match status" value="1"/>
</dbReference>
<organism evidence="2 3">
    <name type="scientific">Leptotrombidium deliense</name>
    <dbReference type="NCBI Taxonomy" id="299467"/>
    <lineage>
        <taxon>Eukaryota</taxon>
        <taxon>Metazoa</taxon>
        <taxon>Ecdysozoa</taxon>
        <taxon>Arthropoda</taxon>
        <taxon>Chelicerata</taxon>
        <taxon>Arachnida</taxon>
        <taxon>Acari</taxon>
        <taxon>Acariformes</taxon>
        <taxon>Trombidiformes</taxon>
        <taxon>Prostigmata</taxon>
        <taxon>Anystina</taxon>
        <taxon>Parasitengona</taxon>
        <taxon>Trombiculoidea</taxon>
        <taxon>Trombiculidae</taxon>
        <taxon>Leptotrombidium</taxon>
    </lineage>
</organism>
<dbReference type="OrthoDB" id="6410983at2759"/>
<dbReference type="PROSITE" id="PS50994">
    <property type="entry name" value="INTEGRASE"/>
    <property type="match status" value="1"/>
</dbReference>
<evidence type="ECO:0000313" key="2">
    <source>
        <dbReference type="EMBL" id="RWS18332.1"/>
    </source>
</evidence>
<protein>
    <recommendedName>
        <fullName evidence="1">Integrase catalytic domain-containing protein</fullName>
    </recommendedName>
</protein>
<dbReference type="STRING" id="299467.A0A443RST0"/>
<dbReference type="EMBL" id="NCKV01041310">
    <property type="protein sequence ID" value="RWS18332.1"/>
    <property type="molecule type" value="Genomic_DNA"/>
</dbReference>
<dbReference type="Pfam" id="PF00665">
    <property type="entry name" value="rve"/>
    <property type="match status" value="1"/>
</dbReference>
<evidence type="ECO:0000259" key="1">
    <source>
        <dbReference type="PROSITE" id="PS50994"/>
    </source>
</evidence>
<accession>A0A443RST0</accession>
<dbReference type="GO" id="GO:0003676">
    <property type="term" value="F:nucleic acid binding"/>
    <property type="evidence" value="ECO:0007669"/>
    <property type="project" value="InterPro"/>
</dbReference>
<feature type="domain" description="Integrase catalytic" evidence="1">
    <location>
        <begin position="12"/>
        <end position="171"/>
    </location>
</feature>
<feature type="non-terminal residue" evidence="2">
    <location>
        <position position="225"/>
    </location>
</feature>
<evidence type="ECO:0000313" key="3">
    <source>
        <dbReference type="Proteomes" id="UP000288716"/>
    </source>
</evidence>
<dbReference type="Gene3D" id="3.30.420.10">
    <property type="entry name" value="Ribonuclease H-like superfamily/Ribonuclease H"/>
    <property type="match status" value="1"/>
</dbReference>
<sequence>MAIKAADVYVTQRQRKDELWQIDLADMTRVSRQNFGFKYILTVIDVLSKFAFAIPLKSKTPQSVINALKSILNNRKPENIQSDKGREFVNNTTKRFFEQNHINHYVAENEDIKCAVVERFNRTLKTKIFKYFTANNTFKYVDVLHDFVNAYNITKHRSIKMKPVDVTIENEENAFHNLYGGKTVRDMIHESAPSKLVEGDSIRISKHKKTFEKGYLPNWTEEVFR</sequence>
<dbReference type="Proteomes" id="UP000288716">
    <property type="component" value="Unassembled WGS sequence"/>
</dbReference>
<keyword evidence="3" id="KW-1185">Reference proteome</keyword>